<evidence type="ECO:0000313" key="4">
    <source>
        <dbReference type="Proteomes" id="UP001652623"/>
    </source>
</evidence>
<organism evidence="4 5">
    <name type="scientific">Ziziphus jujuba</name>
    <name type="common">Chinese jujube</name>
    <name type="synonym">Ziziphus sativa</name>
    <dbReference type="NCBI Taxonomy" id="326968"/>
    <lineage>
        <taxon>Eukaryota</taxon>
        <taxon>Viridiplantae</taxon>
        <taxon>Streptophyta</taxon>
        <taxon>Embryophyta</taxon>
        <taxon>Tracheophyta</taxon>
        <taxon>Spermatophyta</taxon>
        <taxon>Magnoliopsida</taxon>
        <taxon>eudicotyledons</taxon>
        <taxon>Gunneridae</taxon>
        <taxon>Pentapetalae</taxon>
        <taxon>rosids</taxon>
        <taxon>fabids</taxon>
        <taxon>Rosales</taxon>
        <taxon>Rhamnaceae</taxon>
        <taxon>Paliureae</taxon>
        <taxon>Ziziphus</taxon>
    </lineage>
</organism>
<dbReference type="AlphaFoldDB" id="A0A6P4A7J9"/>
<proteinExistence type="predicted"/>
<keyword evidence="4" id="KW-1185">Reference proteome</keyword>
<feature type="chain" id="PRO_5046063182" evidence="3">
    <location>
        <begin position="27"/>
        <end position="276"/>
    </location>
</feature>
<dbReference type="PANTHER" id="PTHR33470:SF22">
    <property type="entry name" value="POLLEN OLE E 1 ALLERGEN AND EXTENSIN FAMILY PROTEIN"/>
    <property type="match status" value="1"/>
</dbReference>
<dbReference type="GeneID" id="107424308"/>
<evidence type="ECO:0000256" key="3">
    <source>
        <dbReference type="SAM" id="SignalP"/>
    </source>
</evidence>
<feature type="compositionally biased region" description="Low complexity" evidence="2">
    <location>
        <begin position="105"/>
        <end position="124"/>
    </location>
</feature>
<dbReference type="RefSeq" id="XP_015889563.2">
    <property type="nucleotide sequence ID" value="XM_016034077.4"/>
</dbReference>
<dbReference type="KEGG" id="zju:107424308"/>
<accession>A0A6P4A7J9</accession>
<name>A0A6P4A7J9_ZIZJJ</name>
<feature type="signal peptide" evidence="3">
    <location>
        <begin position="1"/>
        <end position="26"/>
    </location>
</feature>
<gene>
    <name evidence="5" type="primary">LOC107424308</name>
</gene>
<evidence type="ECO:0000313" key="5">
    <source>
        <dbReference type="RefSeq" id="XP_015889563.2"/>
    </source>
</evidence>
<keyword evidence="1 3" id="KW-0732">Signal</keyword>
<dbReference type="Proteomes" id="UP001652623">
    <property type="component" value="Chromosome 1"/>
</dbReference>
<feature type="compositionally biased region" description="Basic residues" evidence="2">
    <location>
        <begin position="87"/>
        <end position="97"/>
    </location>
</feature>
<evidence type="ECO:0000256" key="2">
    <source>
        <dbReference type="SAM" id="MobiDB-lite"/>
    </source>
</evidence>
<feature type="compositionally biased region" description="Pro residues" evidence="2">
    <location>
        <begin position="64"/>
        <end position="86"/>
    </location>
</feature>
<feature type="compositionally biased region" description="Pro residues" evidence="2">
    <location>
        <begin position="125"/>
        <end position="147"/>
    </location>
</feature>
<dbReference type="Pfam" id="PF01190">
    <property type="entry name" value="Pollen_Ole_e_1"/>
    <property type="match status" value="1"/>
</dbReference>
<protein>
    <submittedName>
        <fullName evidence="5">Non-classical arabinogalactan protein 31</fullName>
    </submittedName>
</protein>
<dbReference type="InParanoid" id="A0A6P4A7J9"/>
<sequence length="276" mass="29984">MGFATVKALALLQLTVVLVSSFSVLGEEIQAVPPIPPHHYPVEAPSLPPSPHHHHHHHHHHPPSVSPALPPNHVPVPVLAPVPAPSPHHHHHHHHGHPPTPAPAHAPTHKPVQSPSHPPSHYAPTHPPAHPPSTSPAHPPSHPPAVPPRRLVAVQGVVYCKATCKYAGQRTLWGAKPLLGGTVRLYCRNTKYSLVLTAKTDKNGYFFITANDKITSYGAHKCKVSLASSPLATCQKAADLHDGFKGAFLRAEKPIFYQKRPYLLYTVGPFLFEPKC</sequence>
<feature type="compositionally biased region" description="Basic residues" evidence="2">
    <location>
        <begin position="51"/>
        <end position="62"/>
    </location>
</feature>
<feature type="region of interest" description="Disordered" evidence="2">
    <location>
        <begin position="36"/>
        <end position="148"/>
    </location>
</feature>
<reference evidence="5" key="2">
    <citation type="submission" date="2025-08" db="UniProtKB">
        <authorList>
            <consortium name="RefSeq"/>
        </authorList>
    </citation>
    <scope>IDENTIFICATION</scope>
    <source>
        <tissue evidence="5">Seedling</tissue>
    </source>
</reference>
<dbReference type="GO" id="GO:0071944">
    <property type="term" value="C:cell periphery"/>
    <property type="evidence" value="ECO:0007669"/>
    <property type="project" value="TreeGrafter"/>
</dbReference>
<evidence type="ECO:0000256" key="1">
    <source>
        <dbReference type="ARBA" id="ARBA00022729"/>
    </source>
</evidence>
<reference evidence="4" key="1">
    <citation type="submission" date="2025-05" db="UniProtKB">
        <authorList>
            <consortium name="RefSeq"/>
        </authorList>
    </citation>
    <scope>NUCLEOTIDE SEQUENCE [LARGE SCALE GENOMIC DNA]</scope>
</reference>
<dbReference type="PANTHER" id="PTHR33470">
    <property type="entry name" value="OS01G0164075 PROTEIN"/>
    <property type="match status" value="1"/>
</dbReference>